<evidence type="ECO:0000256" key="1">
    <source>
        <dbReference type="ARBA" id="ARBA00007274"/>
    </source>
</evidence>
<keyword evidence="6" id="KW-0046">Antibiotic resistance</keyword>
<dbReference type="SUPFAM" id="SSF51161">
    <property type="entry name" value="Trimeric LpxA-like enzymes"/>
    <property type="match status" value="1"/>
</dbReference>
<keyword evidence="5" id="KW-0677">Repeat</keyword>
<reference evidence="9 10" key="1">
    <citation type="submission" date="2014-09" db="EMBL/GenBank/DDBJ databases">
        <authorList>
            <person name="Grob C."/>
            <person name="Taubert M."/>
            <person name="Howat A.M."/>
            <person name="Burns O.J."/>
            <person name="Dixon J.L."/>
            <person name="Chen Y."/>
            <person name="Murrell J.C."/>
        </authorList>
    </citation>
    <scope>NUCLEOTIDE SEQUENCE [LARGE SCALE GENOMIC DNA]</scope>
    <source>
        <strain evidence="9">L4</strain>
    </source>
</reference>
<evidence type="ECO:0000256" key="4">
    <source>
        <dbReference type="ARBA" id="ARBA00022679"/>
    </source>
</evidence>
<protein>
    <recommendedName>
        <fullName evidence="3">Chloramphenicol acetyltransferase</fullName>
        <ecNumber evidence="2">2.3.1.28</ecNumber>
    </recommendedName>
</protein>
<dbReference type="PANTHER" id="PTHR43300:SF12">
    <property type="entry name" value="CHLORAMPHENICOL ACETYLTRANSFERASE"/>
    <property type="match status" value="1"/>
</dbReference>
<dbReference type="Pfam" id="PF00132">
    <property type="entry name" value="Hexapep"/>
    <property type="match status" value="1"/>
</dbReference>
<dbReference type="Gene3D" id="2.160.10.10">
    <property type="entry name" value="Hexapeptide repeat proteins"/>
    <property type="match status" value="1"/>
</dbReference>
<evidence type="ECO:0000256" key="3">
    <source>
        <dbReference type="ARBA" id="ARBA00020291"/>
    </source>
</evidence>
<evidence type="ECO:0000313" key="9">
    <source>
        <dbReference type="EMBL" id="KGM08134.1"/>
    </source>
</evidence>
<keyword evidence="7" id="KW-0012">Acyltransferase</keyword>
<dbReference type="PROSITE" id="PS00101">
    <property type="entry name" value="HEXAPEP_TRANSFERASES"/>
    <property type="match status" value="1"/>
</dbReference>
<dbReference type="InterPro" id="IPR011004">
    <property type="entry name" value="Trimer_LpxA-like_sf"/>
</dbReference>
<name>A0A0A0BM33_9GAMM</name>
<dbReference type="InterPro" id="IPR018357">
    <property type="entry name" value="Hexapep_transf_CS"/>
</dbReference>
<dbReference type="STRING" id="392484.LP43_0557"/>
<dbReference type="CDD" id="cd03349">
    <property type="entry name" value="LbH_XAT"/>
    <property type="match status" value="1"/>
</dbReference>
<dbReference type="Proteomes" id="UP000029999">
    <property type="component" value="Unassembled WGS sequence"/>
</dbReference>
<gene>
    <name evidence="9" type="ORF">LP43_0557</name>
</gene>
<organism evidence="9 10">
    <name type="scientific">Methylophaga thiooxydans</name>
    <dbReference type="NCBI Taxonomy" id="392484"/>
    <lineage>
        <taxon>Bacteria</taxon>
        <taxon>Pseudomonadati</taxon>
        <taxon>Pseudomonadota</taxon>
        <taxon>Gammaproteobacteria</taxon>
        <taxon>Thiotrichales</taxon>
        <taxon>Piscirickettsiaceae</taxon>
        <taxon>Methylophaga</taxon>
    </lineage>
</organism>
<dbReference type="InterPro" id="IPR050179">
    <property type="entry name" value="Trans_hexapeptide_repeat"/>
</dbReference>
<keyword evidence="4 9" id="KW-0808">Transferase</keyword>
<dbReference type="AlphaFoldDB" id="A0A0A0BM33"/>
<dbReference type="RefSeq" id="WP_052093870.1">
    <property type="nucleotide sequence ID" value="NZ_JRQD01000001.1"/>
</dbReference>
<dbReference type="GO" id="GO:0008811">
    <property type="term" value="F:chloramphenicol O-acetyltransferase activity"/>
    <property type="evidence" value="ECO:0007669"/>
    <property type="project" value="UniProtKB-EC"/>
</dbReference>
<dbReference type="GO" id="GO:0046677">
    <property type="term" value="P:response to antibiotic"/>
    <property type="evidence" value="ECO:0007669"/>
    <property type="project" value="UniProtKB-KW"/>
</dbReference>
<accession>A0A0A0BM33</accession>
<evidence type="ECO:0000256" key="8">
    <source>
        <dbReference type="ARBA" id="ARBA00047633"/>
    </source>
</evidence>
<dbReference type="InterPro" id="IPR001451">
    <property type="entry name" value="Hexapep"/>
</dbReference>
<evidence type="ECO:0000313" key="10">
    <source>
        <dbReference type="Proteomes" id="UP000029999"/>
    </source>
</evidence>
<evidence type="ECO:0000256" key="5">
    <source>
        <dbReference type="ARBA" id="ARBA00022737"/>
    </source>
</evidence>
<evidence type="ECO:0000256" key="2">
    <source>
        <dbReference type="ARBA" id="ARBA00013235"/>
    </source>
</evidence>
<comment type="similarity">
    <text evidence="1">Belongs to the transferase hexapeptide repeat family.</text>
</comment>
<comment type="caution">
    <text evidence="9">The sequence shown here is derived from an EMBL/GenBank/DDBJ whole genome shotgun (WGS) entry which is preliminary data.</text>
</comment>
<comment type="catalytic activity">
    <reaction evidence="8">
        <text>chloramphenicol + acetyl-CoA = chloramphenicol 3-acetate + CoA</text>
        <dbReference type="Rhea" id="RHEA:18421"/>
        <dbReference type="ChEBI" id="CHEBI:16730"/>
        <dbReference type="ChEBI" id="CHEBI:17698"/>
        <dbReference type="ChEBI" id="CHEBI:57287"/>
        <dbReference type="ChEBI" id="CHEBI:57288"/>
        <dbReference type="EC" id="2.3.1.28"/>
    </reaction>
</comment>
<sequence length="228" mass="25847">MLSLGDYLVKYKARQKNVRISSPKGIDHDCWLQLEEFSRLGDVIVDQSSPVTEKLRIGAYSYIRSYSKLLGIAEIGRYCSIGRNVTLGLPPRNHPVDWVSTSTQFSRQYTHQLAPTVIGHDVWVGNNAVVMAGLTIGHGAIIGCDAVVTKDVLPYEIVAGNPARSIRFRFDKAIIEQLLASKWWDYDKHELEKLDFQDIIHFTQNIWKLNQKAQFSLIEIKGKRVSFG</sequence>
<evidence type="ECO:0000256" key="7">
    <source>
        <dbReference type="ARBA" id="ARBA00023315"/>
    </source>
</evidence>
<proteinExistence type="inferred from homology"/>
<dbReference type="PANTHER" id="PTHR43300">
    <property type="entry name" value="ACETYLTRANSFERASE"/>
    <property type="match status" value="1"/>
</dbReference>
<dbReference type="EC" id="2.3.1.28" evidence="2"/>
<dbReference type="EMBL" id="JRQD01000001">
    <property type="protein sequence ID" value="KGM08134.1"/>
    <property type="molecule type" value="Genomic_DNA"/>
</dbReference>
<evidence type="ECO:0000256" key="6">
    <source>
        <dbReference type="ARBA" id="ARBA00023251"/>
    </source>
</evidence>